<dbReference type="EMBL" id="ML979132">
    <property type="protein sequence ID" value="KAF1920701.1"/>
    <property type="molecule type" value="Genomic_DNA"/>
</dbReference>
<dbReference type="AlphaFoldDB" id="A0A6A5QY53"/>
<dbReference type="SUPFAM" id="SSF48619">
    <property type="entry name" value="Phospholipase A2, PLA2"/>
    <property type="match status" value="1"/>
</dbReference>
<dbReference type="Pfam" id="PF09056">
    <property type="entry name" value="Phospholip_A2_3"/>
    <property type="match status" value="1"/>
</dbReference>
<dbReference type="InterPro" id="IPR036444">
    <property type="entry name" value="PLipase_A2_dom_sf"/>
</dbReference>
<dbReference type="GO" id="GO:0006644">
    <property type="term" value="P:phospholipid metabolic process"/>
    <property type="evidence" value="ECO:0007669"/>
    <property type="project" value="InterPro"/>
</dbReference>
<evidence type="ECO:0000313" key="2">
    <source>
        <dbReference type="Proteomes" id="UP000800096"/>
    </source>
</evidence>
<protein>
    <submittedName>
        <fullName evidence="1">Prokaryotic phospholipase A2-domain-containing protein</fullName>
    </submittedName>
</protein>
<accession>A0A6A5QY53</accession>
<dbReference type="Proteomes" id="UP000800096">
    <property type="component" value="Unassembled WGS sequence"/>
</dbReference>
<gene>
    <name evidence="1" type="ORF">BDU57DRAFT_591752</name>
</gene>
<sequence>MYRNMYYKITRNMAQVSVDGSSKVQTSYQSRKCNAAVKSVAAFYKNMHFPTIAFLSLATGTLAAVTPSVAAMKNTDYYIFNMTLPEFLAVAAVKEGEDLGLDWSNNGCSSAPETPFDFDFHNSCVRHDFAYHNYILQKRCGAIFKKMIDKNFRKDMLNECAKEETEIRREACENVANVYYASVRVFGKSHFC</sequence>
<name>A0A6A5QY53_AMPQU</name>
<reference evidence="1" key="1">
    <citation type="journal article" date="2020" name="Stud. Mycol.">
        <title>101 Dothideomycetes genomes: a test case for predicting lifestyles and emergence of pathogens.</title>
        <authorList>
            <person name="Haridas S."/>
            <person name="Albert R."/>
            <person name="Binder M."/>
            <person name="Bloem J."/>
            <person name="Labutti K."/>
            <person name="Salamov A."/>
            <person name="Andreopoulos B."/>
            <person name="Baker S."/>
            <person name="Barry K."/>
            <person name="Bills G."/>
            <person name="Bluhm B."/>
            <person name="Cannon C."/>
            <person name="Castanera R."/>
            <person name="Culley D."/>
            <person name="Daum C."/>
            <person name="Ezra D."/>
            <person name="Gonzalez J."/>
            <person name="Henrissat B."/>
            <person name="Kuo A."/>
            <person name="Liang C."/>
            <person name="Lipzen A."/>
            <person name="Lutzoni F."/>
            <person name="Magnuson J."/>
            <person name="Mondo S."/>
            <person name="Nolan M."/>
            <person name="Ohm R."/>
            <person name="Pangilinan J."/>
            <person name="Park H.-J."/>
            <person name="Ramirez L."/>
            <person name="Alfaro M."/>
            <person name="Sun H."/>
            <person name="Tritt A."/>
            <person name="Yoshinaga Y."/>
            <person name="Zwiers L.-H."/>
            <person name="Turgeon B."/>
            <person name="Goodwin S."/>
            <person name="Spatafora J."/>
            <person name="Crous P."/>
            <person name="Grigoriev I."/>
        </authorList>
    </citation>
    <scope>NUCLEOTIDE SEQUENCE</scope>
    <source>
        <strain evidence="1">HMLAC05119</strain>
    </source>
</reference>
<dbReference type="GO" id="GO:0004623">
    <property type="term" value="F:phospholipase A2 activity"/>
    <property type="evidence" value="ECO:0007669"/>
    <property type="project" value="InterPro"/>
</dbReference>
<organism evidence="1 2">
    <name type="scientific">Ampelomyces quisqualis</name>
    <name type="common">Powdery mildew agent</name>
    <dbReference type="NCBI Taxonomy" id="50730"/>
    <lineage>
        <taxon>Eukaryota</taxon>
        <taxon>Fungi</taxon>
        <taxon>Dikarya</taxon>
        <taxon>Ascomycota</taxon>
        <taxon>Pezizomycotina</taxon>
        <taxon>Dothideomycetes</taxon>
        <taxon>Pleosporomycetidae</taxon>
        <taxon>Pleosporales</taxon>
        <taxon>Pleosporineae</taxon>
        <taxon>Phaeosphaeriaceae</taxon>
        <taxon>Ampelomyces</taxon>
    </lineage>
</organism>
<evidence type="ECO:0000313" key="1">
    <source>
        <dbReference type="EMBL" id="KAF1920701.1"/>
    </source>
</evidence>
<dbReference type="GO" id="GO:0050482">
    <property type="term" value="P:arachidonate secretion"/>
    <property type="evidence" value="ECO:0007669"/>
    <property type="project" value="InterPro"/>
</dbReference>
<dbReference type="OrthoDB" id="5120271at2759"/>
<keyword evidence="2" id="KW-1185">Reference proteome</keyword>
<dbReference type="InterPro" id="IPR015141">
    <property type="entry name" value="PLipase_A2_prok/fun"/>
</dbReference>
<proteinExistence type="predicted"/>
<dbReference type="Gene3D" id="1.20.90.10">
    <property type="entry name" value="Phospholipase A2 domain"/>
    <property type="match status" value="1"/>
</dbReference>